<keyword evidence="1" id="KW-0812">Transmembrane</keyword>
<sequence>MHRNKGRRGDRQTVELVTTNNLPCPKSRKFHLLTFASGKFSLDLLTFASGDFLIILYYTSISYIMIQEMAYPFSYSLFL</sequence>
<protein>
    <submittedName>
        <fullName evidence="2">Uncharacterized protein</fullName>
    </submittedName>
</protein>
<keyword evidence="1" id="KW-0472">Membrane</keyword>
<evidence type="ECO:0000256" key="1">
    <source>
        <dbReference type="SAM" id="Phobius"/>
    </source>
</evidence>
<reference evidence="2" key="1">
    <citation type="submission" date="2018-02" db="EMBL/GenBank/DDBJ databases">
        <title>Rhizophora mucronata_Transcriptome.</title>
        <authorList>
            <person name="Meera S.P."/>
            <person name="Sreeshan A."/>
            <person name="Augustine A."/>
        </authorList>
    </citation>
    <scope>NUCLEOTIDE SEQUENCE</scope>
    <source>
        <tissue evidence="2">Leaf</tissue>
    </source>
</reference>
<keyword evidence="1" id="KW-1133">Transmembrane helix</keyword>
<dbReference type="EMBL" id="GGEC01043886">
    <property type="protein sequence ID" value="MBX24370.1"/>
    <property type="molecule type" value="Transcribed_RNA"/>
</dbReference>
<proteinExistence type="predicted"/>
<organism evidence="2">
    <name type="scientific">Rhizophora mucronata</name>
    <name type="common">Asiatic mangrove</name>
    <dbReference type="NCBI Taxonomy" id="61149"/>
    <lineage>
        <taxon>Eukaryota</taxon>
        <taxon>Viridiplantae</taxon>
        <taxon>Streptophyta</taxon>
        <taxon>Embryophyta</taxon>
        <taxon>Tracheophyta</taxon>
        <taxon>Spermatophyta</taxon>
        <taxon>Magnoliopsida</taxon>
        <taxon>eudicotyledons</taxon>
        <taxon>Gunneridae</taxon>
        <taxon>Pentapetalae</taxon>
        <taxon>rosids</taxon>
        <taxon>fabids</taxon>
        <taxon>Malpighiales</taxon>
        <taxon>Rhizophoraceae</taxon>
        <taxon>Rhizophora</taxon>
    </lineage>
</organism>
<name>A0A2P2M299_RHIMU</name>
<dbReference type="AlphaFoldDB" id="A0A2P2M299"/>
<accession>A0A2P2M299</accession>
<evidence type="ECO:0000313" key="2">
    <source>
        <dbReference type="EMBL" id="MBX24370.1"/>
    </source>
</evidence>
<feature type="transmembrane region" description="Helical" evidence="1">
    <location>
        <begin position="44"/>
        <end position="66"/>
    </location>
</feature>